<dbReference type="AlphaFoldDB" id="W7XHG0"/>
<evidence type="ECO:0000256" key="1">
    <source>
        <dbReference type="SAM" id="Phobius"/>
    </source>
</evidence>
<protein>
    <submittedName>
        <fullName evidence="2">Transmembrane protein, putative</fullName>
    </submittedName>
</protein>
<dbReference type="RefSeq" id="XP_012653666.1">
    <property type="nucleotide sequence ID" value="XM_012798212.1"/>
</dbReference>
<keyword evidence="1" id="KW-0472">Membrane</keyword>
<keyword evidence="3" id="KW-1185">Reference proteome</keyword>
<gene>
    <name evidence="2" type="ORF">TTHERM_000343779</name>
</gene>
<keyword evidence="1 2" id="KW-0812">Transmembrane</keyword>
<dbReference type="KEGG" id="tet:TTHERM_000343779"/>
<feature type="transmembrane region" description="Helical" evidence="1">
    <location>
        <begin position="76"/>
        <end position="99"/>
    </location>
</feature>
<feature type="transmembrane region" description="Helical" evidence="1">
    <location>
        <begin position="105"/>
        <end position="126"/>
    </location>
</feature>
<proteinExistence type="predicted"/>
<feature type="transmembrane region" description="Helical" evidence="1">
    <location>
        <begin position="201"/>
        <end position="218"/>
    </location>
</feature>
<accession>W7XHG0</accession>
<organism evidence="2 3">
    <name type="scientific">Tetrahymena thermophila (strain SB210)</name>
    <dbReference type="NCBI Taxonomy" id="312017"/>
    <lineage>
        <taxon>Eukaryota</taxon>
        <taxon>Sar</taxon>
        <taxon>Alveolata</taxon>
        <taxon>Ciliophora</taxon>
        <taxon>Intramacronucleata</taxon>
        <taxon>Oligohymenophorea</taxon>
        <taxon>Hymenostomatida</taxon>
        <taxon>Tetrahymenina</taxon>
        <taxon>Tetrahymenidae</taxon>
        <taxon>Tetrahymena</taxon>
    </lineage>
</organism>
<reference evidence="3" key="1">
    <citation type="journal article" date="2006" name="PLoS Biol.">
        <title>Macronuclear genome sequence of the ciliate Tetrahymena thermophila, a model eukaryote.</title>
        <authorList>
            <person name="Eisen J.A."/>
            <person name="Coyne R.S."/>
            <person name="Wu M."/>
            <person name="Wu D."/>
            <person name="Thiagarajan M."/>
            <person name="Wortman J.R."/>
            <person name="Badger J.H."/>
            <person name="Ren Q."/>
            <person name="Amedeo P."/>
            <person name="Jones K.M."/>
            <person name="Tallon L.J."/>
            <person name="Delcher A.L."/>
            <person name="Salzberg S.L."/>
            <person name="Silva J.C."/>
            <person name="Haas B.J."/>
            <person name="Majoros W.H."/>
            <person name="Farzad M."/>
            <person name="Carlton J.M."/>
            <person name="Smith R.K. Jr."/>
            <person name="Garg J."/>
            <person name="Pearlman R.E."/>
            <person name="Karrer K.M."/>
            <person name="Sun L."/>
            <person name="Manning G."/>
            <person name="Elde N.C."/>
            <person name="Turkewitz A.P."/>
            <person name="Asai D.J."/>
            <person name="Wilkes D.E."/>
            <person name="Wang Y."/>
            <person name="Cai H."/>
            <person name="Collins K."/>
            <person name="Stewart B.A."/>
            <person name="Lee S.R."/>
            <person name="Wilamowska K."/>
            <person name="Weinberg Z."/>
            <person name="Ruzzo W.L."/>
            <person name="Wloga D."/>
            <person name="Gaertig J."/>
            <person name="Frankel J."/>
            <person name="Tsao C.-C."/>
            <person name="Gorovsky M.A."/>
            <person name="Keeling P.J."/>
            <person name="Waller R.F."/>
            <person name="Patron N.J."/>
            <person name="Cherry J.M."/>
            <person name="Stover N.A."/>
            <person name="Krieger C.J."/>
            <person name="del Toro C."/>
            <person name="Ryder H.F."/>
            <person name="Williamson S.C."/>
            <person name="Barbeau R.A."/>
            <person name="Hamilton E.P."/>
            <person name="Orias E."/>
        </authorList>
    </citation>
    <scope>NUCLEOTIDE SEQUENCE [LARGE SCALE GENOMIC DNA]</scope>
    <source>
        <strain evidence="3">SB210</strain>
    </source>
</reference>
<sequence>MQKLFISKNDFIFQFIQLKQEDPKKIQQQQKIKKVFIIDNKANNQQSTFSFYSGSDLCNKIILYSEQKNLNKKYTLMLNIILTLVAHVKSIIPGIYRVFNNENFIIYNAYFTLIPYISVGNLISMFSRNLINLQDLNFILDYNKALSALISYESYLGLKPKHIINTPSINPLDIKSIKTWQQMRLLLNQIKKKESMMIDKCTLFLFIYFIIIMFSVFIDKILKQSILIQAGQQKFILIYYAIDQILMINTESNTACFRLLKI</sequence>
<dbReference type="EMBL" id="GG662654">
    <property type="protein sequence ID" value="EWS73786.1"/>
    <property type="molecule type" value="Genomic_DNA"/>
</dbReference>
<keyword evidence="1" id="KW-1133">Transmembrane helix</keyword>
<evidence type="ECO:0000313" key="2">
    <source>
        <dbReference type="EMBL" id="EWS73786.1"/>
    </source>
</evidence>
<dbReference type="InParanoid" id="W7XHG0"/>
<dbReference type="Proteomes" id="UP000009168">
    <property type="component" value="Unassembled WGS sequence"/>
</dbReference>
<dbReference type="GeneID" id="24438517"/>
<name>W7XHG0_TETTS</name>
<evidence type="ECO:0000313" key="3">
    <source>
        <dbReference type="Proteomes" id="UP000009168"/>
    </source>
</evidence>